<reference evidence="2 3" key="1">
    <citation type="submission" date="2018-08" db="EMBL/GenBank/DDBJ databases">
        <title>Aphanomyces genome sequencing and annotation.</title>
        <authorList>
            <person name="Minardi D."/>
            <person name="Oidtmann B."/>
            <person name="Van Der Giezen M."/>
            <person name="Studholme D.J."/>
        </authorList>
    </citation>
    <scope>NUCLEOTIDE SEQUENCE [LARGE SCALE GENOMIC DNA]</scope>
    <source>
        <strain evidence="2 3">NJM0002</strain>
    </source>
</reference>
<sequence length="288" mass="31592">RKQRAEVEGETVPLAHESSSVQTPNVGRARVSVKWCEASVSALFRLRYHDMLARFDGIKNNQAKREAWELLAAELSIELQRPFNSQHAQNKINELKKLWFAPSSKATGNGRRVRTRPQYYDVMFEYWGDKAGFSRTSFMTTDGDLPAEFLSSPLACPEGHLDAPSEAESTPLSSDSCDENVSELPQTPVSVDTPKLTKRLFSRSKAKRSPTGKPLSQAESLFKGLEAVGNGLHALGSAVVGKRGTMDGDVGQQILGAIEKQTSALEQQNNQLSQLLQHLLGRGSASNP</sequence>
<proteinExistence type="predicted"/>
<keyword evidence="3" id="KW-1185">Reference proteome</keyword>
<evidence type="ECO:0000313" key="3">
    <source>
        <dbReference type="Proteomes" id="UP000285060"/>
    </source>
</evidence>
<evidence type="ECO:0000256" key="1">
    <source>
        <dbReference type="SAM" id="MobiDB-lite"/>
    </source>
</evidence>
<organism evidence="2 3">
    <name type="scientific">Aphanomyces invadans</name>
    <dbReference type="NCBI Taxonomy" id="157072"/>
    <lineage>
        <taxon>Eukaryota</taxon>
        <taxon>Sar</taxon>
        <taxon>Stramenopiles</taxon>
        <taxon>Oomycota</taxon>
        <taxon>Saprolegniomycetes</taxon>
        <taxon>Saprolegniales</taxon>
        <taxon>Verrucalvaceae</taxon>
        <taxon>Aphanomyces</taxon>
    </lineage>
</organism>
<dbReference type="Proteomes" id="UP000285060">
    <property type="component" value="Unassembled WGS sequence"/>
</dbReference>
<name>A0A418AF99_9STRA</name>
<feature type="region of interest" description="Disordered" evidence="1">
    <location>
        <begin position="1"/>
        <end position="20"/>
    </location>
</feature>
<gene>
    <name evidence="2" type="ORF">DYB32_010684</name>
</gene>
<dbReference type="AlphaFoldDB" id="A0A418AF99"/>
<dbReference type="VEuPathDB" id="FungiDB:H310_03145"/>
<feature type="region of interest" description="Disordered" evidence="1">
    <location>
        <begin position="156"/>
        <end position="191"/>
    </location>
</feature>
<protein>
    <recommendedName>
        <fullName evidence="4">Myb/SANT-like domain-containing protein</fullName>
    </recommendedName>
</protein>
<accession>A0A418AF99</accession>
<feature type="non-terminal residue" evidence="2">
    <location>
        <position position="1"/>
    </location>
</feature>
<dbReference type="EMBL" id="QUSY01003826">
    <property type="protein sequence ID" value="RHY16045.1"/>
    <property type="molecule type" value="Genomic_DNA"/>
</dbReference>
<comment type="caution">
    <text evidence="2">The sequence shown here is derived from an EMBL/GenBank/DDBJ whole genome shotgun (WGS) entry which is preliminary data.</text>
</comment>
<evidence type="ECO:0000313" key="2">
    <source>
        <dbReference type="EMBL" id="RHY16045.1"/>
    </source>
</evidence>
<evidence type="ECO:0008006" key="4">
    <source>
        <dbReference type="Google" id="ProtNLM"/>
    </source>
</evidence>